<organism evidence="2 3">
    <name type="scientific">Capnocytophaga canis</name>
    <dbReference type="NCBI Taxonomy" id="1848903"/>
    <lineage>
        <taxon>Bacteria</taxon>
        <taxon>Pseudomonadati</taxon>
        <taxon>Bacteroidota</taxon>
        <taxon>Flavobacteriia</taxon>
        <taxon>Flavobacteriales</taxon>
        <taxon>Flavobacteriaceae</taxon>
        <taxon>Capnocytophaga</taxon>
    </lineage>
</organism>
<feature type="chain" id="PRO_5002116373" description="Outer membrane protein" evidence="1">
    <location>
        <begin position="22"/>
        <end position="427"/>
    </location>
</feature>
<keyword evidence="1" id="KW-0732">Signal</keyword>
<dbReference type="EMBL" id="CDOI01000136">
    <property type="protein sequence ID" value="CEN45609.1"/>
    <property type="molecule type" value="Genomic_DNA"/>
</dbReference>
<gene>
    <name evidence="2" type="ORF">CCAND38_260016</name>
</gene>
<feature type="signal peptide" evidence="1">
    <location>
        <begin position="1"/>
        <end position="21"/>
    </location>
</feature>
<name>A0A0B7I4B1_9FLAO</name>
<accession>A0A0B7I4B1</accession>
<evidence type="ECO:0000313" key="3">
    <source>
        <dbReference type="Proteomes" id="UP000045051"/>
    </source>
</evidence>
<evidence type="ECO:0000256" key="1">
    <source>
        <dbReference type="SAM" id="SignalP"/>
    </source>
</evidence>
<dbReference type="SUPFAM" id="SSF56935">
    <property type="entry name" value="Porins"/>
    <property type="match status" value="1"/>
</dbReference>
<dbReference type="RefSeq" id="WP_042344058.1">
    <property type="nucleotide sequence ID" value="NZ_CDOI01000136.1"/>
</dbReference>
<evidence type="ECO:0000313" key="2">
    <source>
        <dbReference type="EMBL" id="CEN45609.1"/>
    </source>
</evidence>
<protein>
    <recommendedName>
        <fullName evidence="4">Outer membrane protein</fullName>
    </recommendedName>
</protein>
<reference evidence="2 3" key="1">
    <citation type="submission" date="2015-01" db="EMBL/GenBank/DDBJ databases">
        <authorList>
            <person name="Xiang T."/>
            <person name="Song Y."/>
            <person name="Huang L."/>
            <person name="Wang B."/>
            <person name="Wu P."/>
        </authorList>
    </citation>
    <scope>NUCLEOTIDE SEQUENCE [LARGE SCALE GENOMIC DNA]</scope>
    <source>
        <strain evidence="2 3">CcD38</strain>
    </source>
</reference>
<keyword evidence="3" id="KW-1185">Reference proteome</keyword>
<sequence length="427" mass="47600">MNNKTIAFIFALVTTISGVYAQQTIESPYSYYGIGTLNTDGSIEESLMGGIGVYADSTRVNMQNPATLAKLKFTAFSAGLSFDTKKIASNQTSVKSKETYANYVSLGFPIAEKLGFSVGLRPYSSVGYRLLSTQTTNGVIRKNEFEGIGNVNQMFASVGYTVYKGLRVGASFKFNFGKTEMTDNLAISDVQYVTREYSQSVLRGFSTNLGLFYDGKFDNKLGYSLSLAYTPESKLTSKNERTISTMGYMGGSQNNSLNVIDSQSIDLLNLGLKETKLTLPTQIDFGVGVGEFRRWFVGIDYSYSNMKRFSNPFLTTTQVGYEDAYKLSIGGFYLPQFNSISSYWKRVTYRAGLRFENTGIVLKNESINDFGISFGVSLPVRGFSNITTGFEYGRKGTLNQNLIKENYFNLKIGFTLNDKWFQKTKYQ</sequence>
<dbReference type="Gene3D" id="2.40.160.60">
    <property type="entry name" value="Outer membrane protein transport protein (OMPP1/FadL/TodX)"/>
    <property type="match status" value="1"/>
</dbReference>
<dbReference type="Proteomes" id="UP000045051">
    <property type="component" value="Unassembled WGS sequence"/>
</dbReference>
<evidence type="ECO:0008006" key="4">
    <source>
        <dbReference type="Google" id="ProtNLM"/>
    </source>
</evidence>
<proteinExistence type="predicted"/>
<dbReference type="AlphaFoldDB" id="A0A0B7I4B1"/>